<keyword evidence="3" id="KW-0645">Protease</keyword>
<dbReference type="RefSeq" id="WP_015161775.1">
    <property type="nucleotide sequence ID" value="NC_019697.1"/>
</dbReference>
<dbReference type="EMBL" id="CP003600">
    <property type="protein sequence ID" value="AFY95683.1"/>
    <property type="molecule type" value="Genomic_DNA"/>
</dbReference>
<dbReference type="GO" id="GO:0004190">
    <property type="term" value="F:aspartic-type endopeptidase activity"/>
    <property type="evidence" value="ECO:0007669"/>
    <property type="project" value="InterPro"/>
</dbReference>
<evidence type="ECO:0000256" key="1">
    <source>
        <dbReference type="ARBA" id="ARBA00022801"/>
    </source>
</evidence>
<proteinExistence type="predicted"/>
<protein>
    <submittedName>
        <fullName evidence="3">Retroviral aspartyl protease</fullName>
    </submittedName>
</protein>
<accession>K9ULZ4</accession>
<name>K9ULZ4_CHAP6</name>
<keyword evidence="4" id="KW-1185">Reference proteome</keyword>
<sequence>MFHFKYVDLGAGLPPAPIVMLTVYPPEWERATTGELCYSCTAFLDTGSDCTLLPLEAISVLNLTTFKANAAIVGVGGGQMQGLGCYVDLGIGTRHFAAIRAYACGLENLNGHAIIGRDVLNQCLVEFDGLVGEVRL</sequence>
<gene>
    <name evidence="3" type="ORF">Cha6605_4768</name>
</gene>
<evidence type="ECO:0000259" key="2">
    <source>
        <dbReference type="PROSITE" id="PS50175"/>
    </source>
</evidence>
<dbReference type="GO" id="GO:0006508">
    <property type="term" value="P:proteolysis"/>
    <property type="evidence" value="ECO:0007669"/>
    <property type="project" value="UniProtKB-KW"/>
</dbReference>
<dbReference type="InterPro" id="IPR018061">
    <property type="entry name" value="Retropepsins"/>
</dbReference>
<dbReference type="STRING" id="1173020.Cha6605_4768"/>
<dbReference type="SUPFAM" id="SSF50630">
    <property type="entry name" value="Acid proteases"/>
    <property type="match status" value="1"/>
</dbReference>
<evidence type="ECO:0000313" key="3">
    <source>
        <dbReference type="EMBL" id="AFY95683.1"/>
    </source>
</evidence>
<dbReference type="Gene3D" id="2.40.70.10">
    <property type="entry name" value="Acid Proteases"/>
    <property type="match status" value="1"/>
</dbReference>
<dbReference type="InterPro" id="IPR021109">
    <property type="entry name" value="Peptidase_aspartic_dom_sf"/>
</dbReference>
<dbReference type="KEGG" id="cmp:Cha6605_4768"/>
<dbReference type="AlphaFoldDB" id="K9ULZ4"/>
<dbReference type="Pfam" id="PF00077">
    <property type="entry name" value="RVP"/>
    <property type="match status" value="1"/>
</dbReference>
<dbReference type="PROSITE" id="PS50175">
    <property type="entry name" value="ASP_PROT_RETROV"/>
    <property type="match status" value="1"/>
</dbReference>
<evidence type="ECO:0000313" key="4">
    <source>
        <dbReference type="Proteomes" id="UP000010366"/>
    </source>
</evidence>
<dbReference type="HOGENOM" id="CLU_1882028_0_0_3"/>
<reference evidence="3 4" key="1">
    <citation type="submission" date="2012-05" db="EMBL/GenBank/DDBJ databases">
        <title>Finished chromosome of genome of Chamaesiphon sp. PCC 6605.</title>
        <authorList>
            <consortium name="US DOE Joint Genome Institute"/>
            <person name="Gugger M."/>
            <person name="Coursin T."/>
            <person name="Rippka R."/>
            <person name="Tandeau De Marsac N."/>
            <person name="Huntemann M."/>
            <person name="Wei C.-L."/>
            <person name="Han J."/>
            <person name="Detter J.C."/>
            <person name="Han C."/>
            <person name="Tapia R."/>
            <person name="Chen A."/>
            <person name="Kyrpides N."/>
            <person name="Mavromatis K."/>
            <person name="Markowitz V."/>
            <person name="Szeto E."/>
            <person name="Ivanova N."/>
            <person name="Pagani I."/>
            <person name="Pati A."/>
            <person name="Goodwin L."/>
            <person name="Nordberg H.P."/>
            <person name="Cantor M.N."/>
            <person name="Hua S.X."/>
            <person name="Woyke T."/>
            <person name="Kerfeld C.A."/>
        </authorList>
    </citation>
    <scope>NUCLEOTIDE SEQUENCE [LARGE SCALE GENOMIC DNA]</scope>
    <source>
        <strain evidence="4">ATCC 27169 / PCC 6605</strain>
    </source>
</reference>
<organism evidence="3 4">
    <name type="scientific">Chamaesiphon minutus (strain ATCC 27169 / PCC 6605)</name>
    <dbReference type="NCBI Taxonomy" id="1173020"/>
    <lineage>
        <taxon>Bacteria</taxon>
        <taxon>Bacillati</taxon>
        <taxon>Cyanobacteriota</taxon>
        <taxon>Cyanophyceae</taxon>
        <taxon>Gomontiellales</taxon>
        <taxon>Chamaesiphonaceae</taxon>
        <taxon>Chamaesiphon</taxon>
    </lineage>
</organism>
<dbReference type="Proteomes" id="UP000010366">
    <property type="component" value="Chromosome"/>
</dbReference>
<feature type="domain" description="Peptidase A2" evidence="2">
    <location>
        <begin position="40"/>
        <end position="119"/>
    </location>
</feature>
<dbReference type="InterPro" id="IPR001995">
    <property type="entry name" value="Peptidase_A2_cat"/>
</dbReference>
<keyword evidence="1" id="KW-0378">Hydrolase</keyword>